<feature type="compositionally biased region" description="Polar residues" evidence="1">
    <location>
        <begin position="343"/>
        <end position="359"/>
    </location>
</feature>
<feature type="compositionally biased region" description="Low complexity" evidence="1">
    <location>
        <begin position="1145"/>
        <end position="1154"/>
    </location>
</feature>
<dbReference type="EMBL" id="JAPMSZ010000005">
    <property type="protein sequence ID" value="KAJ5101757.1"/>
    <property type="molecule type" value="Genomic_DNA"/>
</dbReference>
<accession>A0A9W9FKC2</accession>
<dbReference type="Pfam" id="PF23325">
    <property type="entry name" value="TPR_28"/>
    <property type="match status" value="1"/>
</dbReference>
<sequence>MKGLEYIHCGMGQYCPLGRGGEPAERPLSPNRQAAMESRRPAVCSCVCDTTASRRCSSPPCLPPPPIAIDPVALVTTECITVTSSMRKHARWAHSSVSAILGGHGVSRVYERDTSTPPSPRKSGASTRDEDALANRWGLRGKKGKSMQDNPLISAFTRLRSDLKGCKDIRSFDTPALLHPFLQVIRSSSTSATITSLALIAVTKFFSYNIINRDSPRLPMAMQLLSAAITHCRFEASDSSADEIVLLRILKLMEGMLSRPEGELLGDESVCEMMETGLSMCCQGRLSEVLRRSAEMAMVNMCQVIFLRLSHLDHDLPTGPGPFVDEDAGKNTTANLKMDPSVNGDTVTSQHLSAMSSDTAAGRDSTSREGTPEQPGNGDAAAAPPNPQDDPEEVSSPYSLPSIRELFRVLIDLLDPHNRKHTDPMRVMALRIIDVALEVAGPSIARHPSLAALAKDDLCRYLFQLVRSENMAILSSSLRVAGTLLSTCRSVLKLQQELYISYLVACLHPRVEIPRETGIDPSLYEGVPQAPKLVKQPQSQTNSGRSTPVPVKDRQKLGLEGGSRKPEAREVMVESIGVLSRIPSFMIELFINYDCEVDRGDLCEDMIGLLARNAFPDSATWSTTNVPPLCLDSLLGYIQFIYDRLDDEPTQGEFPSLERLRSQRRTKKIIVKGAQMFNEDPKAGIAYLAGHGIIENPKDPVLVARFLKGTARLSKKVLGDYISKRDNEEILGAFVDLLDFSGRNVVEALRELLSSFRLPGESPLIERIVTTFSDHYMQKAQPEGIADKDAVYILTYAIIMLNTELYNPNVKSQNRMSFPAFARNLRGVNGGGDFTDEFLQEIYDSIKENEIILPDEHDNKHAFEYAWKELLVKSSSAREVVVGETNVYDAEMFEATWRPVIATLSYVFMSASDDAVYSRVVNGFDQCAQIAARYGLTEAFDRIIFSLASISTLATDTPPGTALNTEVQAGKKSVMVSELAVKFGRDFRAQLATVVLFRVLLGNESTVKQGWEYIVRILSNLFINSLIPPFDAELTAELDISPIPLQPPSQVVDRDGRNNDSGLLSAFTSYLSSYAADDPPEPSDEELDNTLCTVDCVTACSIPEILTNMKSLPLSSLEMIQEALLSHLPEENAPAVIVVKPERPTPSSRPSSTRVDPNQPKYDPSMIFALELATVFTLRDKQTLETLGEALATTLQALVRDAKNLHPLSVSRVVSYLLNLLRLSHDQHFMRVPVVLHAISGFDQDTLETVATPTVKGLSRCIAHPGRLRNEITISPDFWSTLQRLHQHEETAPLVFKLLHDIIESMPEIITGDNYESTVSLANDFVTAGHVGSIDERQRDVQVRRTKGVKQPKPHENHAVSRGIKAIALVYHLTGRVPTLIKQSHLEKREAWAAYWSPIFQSLTGQCVNPCRDIRHHAISTLQRSLLSAELISNDDKEWATIFDEVLFPLILRLLKPEVYHSDPMGMSETRVQAATLVCKIFLRFLDQLPNREGMLPLWLKILDILDRMMNSGQSDSLEEAIPESLKNILLVMADGGYLVPPSQDPSKEEMWMETRKRLGRFMPDLFAEIFPDAPKESEKSRPGSSLSSLTQPGNDGEKKSEDTAPPQTDNSSADATDTAAPAAEEENEAPNADTQSVD</sequence>
<dbReference type="Gene3D" id="1.10.220.20">
    <property type="match status" value="1"/>
</dbReference>
<reference evidence="3" key="2">
    <citation type="journal article" date="2023" name="IMA Fungus">
        <title>Comparative genomic study of the Penicillium genus elucidates a diverse pangenome and 15 lateral gene transfer events.</title>
        <authorList>
            <person name="Petersen C."/>
            <person name="Sorensen T."/>
            <person name="Nielsen M.R."/>
            <person name="Sondergaard T.E."/>
            <person name="Sorensen J.L."/>
            <person name="Fitzpatrick D.A."/>
            <person name="Frisvad J.C."/>
            <person name="Nielsen K.L."/>
        </authorList>
    </citation>
    <scope>NUCLEOTIDE SEQUENCE</scope>
    <source>
        <strain evidence="3">IBT 34128</strain>
    </source>
</reference>
<protein>
    <recommendedName>
        <fullName evidence="2">SEC7 domain-containing protein</fullName>
    </recommendedName>
</protein>
<dbReference type="GO" id="GO:0005085">
    <property type="term" value="F:guanyl-nucleotide exchange factor activity"/>
    <property type="evidence" value="ECO:0007669"/>
    <property type="project" value="InterPro"/>
</dbReference>
<feature type="region of interest" description="Disordered" evidence="1">
    <location>
        <begin position="531"/>
        <end position="565"/>
    </location>
</feature>
<feature type="region of interest" description="Disordered" evidence="1">
    <location>
        <begin position="1141"/>
        <end position="1160"/>
    </location>
</feature>
<dbReference type="InterPro" id="IPR023394">
    <property type="entry name" value="Sec7_C_sf"/>
</dbReference>
<dbReference type="GO" id="GO:0016192">
    <property type="term" value="P:vesicle-mediated transport"/>
    <property type="evidence" value="ECO:0007669"/>
    <property type="project" value="UniProtKB-ARBA"/>
</dbReference>
<feature type="compositionally biased region" description="Low complexity" evidence="1">
    <location>
        <begin position="374"/>
        <end position="383"/>
    </location>
</feature>
<dbReference type="RefSeq" id="XP_056512588.1">
    <property type="nucleotide sequence ID" value="XM_056654561.1"/>
</dbReference>
<gene>
    <name evidence="3" type="ORF">NUU61_003979</name>
</gene>
<dbReference type="InterPro" id="IPR056604">
    <property type="entry name" value="GBF1-like_TPR"/>
</dbReference>
<dbReference type="PANTHER" id="PTHR10663">
    <property type="entry name" value="GUANYL-NUCLEOTIDE EXCHANGE FACTOR"/>
    <property type="match status" value="1"/>
</dbReference>
<evidence type="ECO:0000313" key="4">
    <source>
        <dbReference type="Proteomes" id="UP001141434"/>
    </source>
</evidence>
<feature type="region of interest" description="Disordered" evidence="1">
    <location>
        <begin position="1574"/>
        <end position="1639"/>
    </location>
</feature>
<dbReference type="SUPFAM" id="SSF48425">
    <property type="entry name" value="Sec7 domain"/>
    <property type="match status" value="1"/>
</dbReference>
<dbReference type="Pfam" id="PF12783">
    <property type="entry name" value="Sec7-like_HUS"/>
    <property type="match status" value="1"/>
</dbReference>
<dbReference type="SMART" id="SM00222">
    <property type="entry name" value="Sec7"/>
    <property type="match status" value="1"/>
</dbReference>
<evidence type="ECO:0000313" key="3">
    <source>
        <dbReference type="EMBL" id="KAJ5101757.1"/>
    </source>
</evidence>
<dbReference type="CDD" id="cd00171">
    <property type="entry name" value="Sec7"/>
    <property type="match status" value="1"/>
</dbReference>
<proteinExistence type="predicted"/>
<reference evidence="3" key="1">
    <citation type="submission" date="2022-11" db="EMBL/GenBank/DDBJ databases">
        <authorList>
            <person name="Petersen C."/>
        </authorList>
    </citation>
    <scope>NUCLEOTIDE SEQUENCE</scope>
    <source>
        <strain evidence="3">IBT 34128</strain>
    </source>
</reference>
<dbReference type="Proteomes" id="UP001141434">
    <property type="component" value="Unassembled WGS sequence"/>
</dbReference>
<feature type="compositionally biased region" description="Low complexity" evidence="1">
    <location>
        <begin position="1630"/>
        <end position="1639"/>
    </location>
</feature>
<dbReference type="OrthoDB" id="10258608at2759"/>
<dbReference type="PROSITE" id="PS50190">
    <property type="entry name" value="SEC7"/>
    <property type="match status" value="1"/>
</dbReference>
<name>A0A9W9FKC2_9EURO</name>
<feature type="compositionally biased region" description="Basic and acidic residues" evidence="1">
    <location>
        <begin position="551"/>
        <end position="565"/>
    </location>
</feature>
<comment type="caution">
    <text evidence="3">The sequence shown here is derived from an EMBL/GenBank/DDBJ whole genome shotgun (WGS) entry which is preliminary data.</text>
</comment>
<keyword evidence="4" id="KW-1185">Reference proteome</keyword>
<evidence type="ECO:0000259" key="2">
    <source>
        <dbReference type="PROSITE" id="PS50190"/>
    </source>
</evidence>
<dbReference type="InterPro" id="IPR016024">
    <property type="entry name" value="ARM-type_fold"/>
</dbReference>
<feature type="region of interest" description="Disordered" evidence="1">
    <location>
        <begin position="109"/>
        <end position="131"/>
    </location>
</feature>
<dbReference type="InterPro" id="IPR032691">
    <property type="entry name" value="Mon2/Sec7/BIG1-like_HUS"/>
</dbReference>
<feature type="region of interest" description="Disordered" evidence="1">
    <location>
        <begin position="320"/>
        <end position="397"/>
    </location>
</feature>
<dbReference type="SUPFAM" id="SSF48371">
    <property type="entry name" value="ARM repeat"/>
    <property type="match status" value="1"/>
</dbReference>
<dbReference type="Pfam" id="PF01369">
    <property type="entry name" value="Sec7"/>
    <property type="match status" value="1"/>
</dbReference>
<dbReference type="GO" id="GO:0032012">
    <property type="term" value="P:regulation of ARF protein signal transduction"/>
    <property type="evidence" value="ECO:0007669"/>
    <property type="project" value="InterPro"/>
</dbReference>
<dbReference type="InterPro" id="IPR035999">
    <property type="entry name" value="Sec7_dom_sf"/>
</dbReference>
<organism evidence="3 4">
    <name type="scientific">Penicillium alfredii</name>
    <dbReference type="NCBI Taxonomy" id="1506179"/>
    <lineage>
        <taxon>Eukaryota</taxon>
        <taxon>Fungi</taxon>
        <taxon>Dikarya</taxon>
        <taxon>Ascomycota</taxon>
        <taxon>Pezizomycotina</taxon>
        <taxon>Eurotiomycetes</taxon>
        <taxon>Eurotiomycetidae</taxon>
        <taxon>Eurotiales</taxon>
        <taxon>Aspergillaceae</taxon>
        <taxon>Penicillium</taxon>
    </lineage>
</organism>
<dbReference type="InterPro" id="IPR000904">
    <property type="entry name" value="Sec7_dom"/>
</dbReference>
<dbReference type="PANTHER" id="PTHR10663:SF388">
    <property type="entry name" value="GOLGI-SPECIFIC BREFELDIN A-RESISTANCE GUANINE NUCLEOTIDE EXCHANGE FACTOR 1"/>
    <property type="match status" value="1"/>
</dbReference>
<feature type="compositionally biased region" description="Polar residues" evidence="1">
    <location>
        <begin position="536"/>
        <end position="546"/>
    </location>
</feature>
<feature type="domain" description="SEC7" evidence="2">
    <location>
        <begin position="659"/>
        <end position="849"/>
    </location>
</feature>
<dbReference type="Gene3D" id="1.10.1000.11">
    <property type="entry name" value="Arf Nucleotide-binding Site Opener,domain 2"/>
    <property type="match status" value="1"/>
</dbReference>
<dbReference type="GO" id="GO:0005794">
    <property type="term" value="C:Golgi apparatus"/>
    <property type="evidence" value="ECO:0007669"/>
    <property type="project" value="UniProtKB-ARBA"/>
</dbReference>
<feature type="compositionally biased region" description="Polar residues" evidence="1">
    <location>
        <begin position="1583"/>
        <end position="1594"/>
    </location>
</feature>
<feature type="compositionally biased region" description="Low complexity" evidence="1">
    <location>
        <begin position="1609"/>
        <end position="1623"/>
    </location>
</feature>
<dbReference type="GeneID" id="81393729"/>
<evidence type="ECO:0000256" key="1">
    <source>
        <dbReference type="SAM" id="MobiDB-lite"/>
    </source>
</evidence>